<organism evidence="2 3">
    <name type="scientific">Novosphingobium album</name>
    <name type="common">ex Liu et al. 2023</name>
    <dbReference type="NCBI Taxonomy" id="3031130"/>
    <lineage>
        <taxon>Bacteria</taxon>
        <taxon>Pseudomonadati</taxon>
        <taxon>Pseudomonadota</taxon>
        <taxon>Alphaproteobacteria</taxon>
        <taxon>Sphingomonadales</taxon>
        <taxon>Sphingomonadaceae</taxon>
        <taxon>Novosphingobium</taxon>
    </lineage>
</organism>
<accession>A0ABT5WQJ6</accession>
<name>A0ABT5WQJ6_9SPHN</name>
<feature type="transmembrane region" description="Helical" evidence="1">
    <location>
        <begin position="100"/>
        <end position="131"/>
    </location>
</feature>
<evidence type="ECO:0008006" key="4">
    <source>
        <dbReference type="Google" id="ProtNLM"/>
    </source>
</evidence>
<feature type="transmembrane region" description="Helical" evidence="1">
    <location>
        <begin position="20"/>
        <end position="42"/>
    </location>
</feature>
<feature type="transmembrane region" description="Helical" evidence="1">
    <location>
        <begin position="180"/>
        <end position="197"/>
    </location>
</feature>
<dbReference type="Proteomes" id="UP001216253">
    <property type="component" value="Unassembled WGS sequence"/>
</dbReference>
<feature type="transmembrane region" description="Helical" evidence="1">
    <location>
        <begin position="331"/>
        <end position="351"/>
    </location>
</feature>
<sequence length="429" mass="45943">MISISGLRKVMPSVTEAGKYALAMGGTAGGAAAQFLLSLVLLRRLPAAEFSRFVFLLLVAQFLWSIMNALFVAPLAHVLAERKPHGLLPTMPPISLLNQAGTAIISGLALPIALALDASFQASLLYAGVVASGSLRQFGRAMAYCHGKQFRVAISDAIYMTALVAGTAWIVVNSQPHSDWAYAAYFVSGLVSLIPFARRTDFWADPQLAQKSFKSIWRKSSRWSLLGVIATTATANAHSYMVTLFLGPQAFVPIAASGTLTRPCIVALNALSELERSRLAIGIAQGSTAAVKSAMWHFRMASIIVWLFTIIAMCIVLAFFPYVFFNRSYDLNAVVIGSALWSAILLARALYFPEAILLQAHGAFSPLAIPMLWAAPVSIGSVSLLLVLAPPVWSLGGIVLGEFVAAALIFRAVRTLPQTKSSSSKLWAG</sequence>
<feature type="transmembrane region" description="Helical" evidence="1">
    <location>
        <begin position="54"/>
        <end position="80"/>
    </location>
</feature>
<feature type="transmembrane region" description="Helical" evidence="1">
    <location>
        <begin position="363"/>
        <end position="386"/>
    </location>
</feature>
<feature type="transmembrane region" description="Helical" evidence="1">
    <location>
        <begin position="223"/>
        <end position="245"/>
    </location>
</feature>
<reference evidence="2 3" key="1">
    <citation type="submission" date="2023-03" db="EMBL/GenBank/DDBJ databases">
        <title>NovoSphingobium album sp. nov. isolated from polycyclic aromatic hydrocarbons- and heavy-metal polluted soil.</title>
        <authorList>
            <person name="Liu Z."/>
            <person name="Wang K."/>
        </authorList>
    </citation>
    <scope>NUCLEOTIDE SEQUENCE [LARGE SCALE GENOMIC DNA]</scope>
    <source>
        <strain evidence="2 3">H3SJ31-1</strain>
    </source>
</reference>
<feature type="transmembrane region" description="Helical" evidence="1">
    <location>
        <begin position="152"/>
        <end position="174"/>
    </location>
</feature>
<gene>
    <name evidence="2" type="ORF">PYV00_11315</name>
</gene>
<proteinExistence type="predicted"/>
<feature type="transmembrane region" description="Helical" evidence="1">
    <location>
        <begin position="392"/>
        <end position="413"/>
    </location>
</feature>
<keyword evidence="1" id="KW-0472">Membrane</keyword>
<keyword evidence="1" id="KW-0812">Transmembrane</keyword>
<keyword evidence="1" id="KW-1133">Transmembrane helix</keyword>
<feature type="transmembrane region" description="Helical" evidence="1">
    <location>
        <begin position="303"/>
        <end position="325"/>
    </location>
</feature>
<protein>
    <recommendedName>
        <fullName evidence="4">Lipopolysaccharide biosynthesis protein</fullName>
    </recommendedName>
</protein>
<comment type="caution">
    <text evidence="2">The sequence shown here is derived from an EMBL/GenBank/DDBJ whole genome shotgun (WGS) entry which is preliminary data.</text>
</comment>
<dbReference type="EMBL" id="JARESE010000033">
    <property type="protein sequence ID" value="MDE8652294.1"/>
    <property type="molecule type" value="Genomic_DNA"/>
</dbReference>
<keyword evidence="3" id="KW-1185">Reference proteome</keyword>
<evidence type="ECO:0000313" key="2">
    <source>
        <dbReference type="EMBL" id="MDE8652294.1"/>
    </source>
</evidence>
<evidence type="ECO:0000256" key="1">
    <source>
        <dbReference type="SAM" id="Phobius"/>
    </source>
</evidence>
<dbReference type="RefSeq" id="WP_275228376.1">
    <property type="nucleotide sequence ID" value="NZ_JARESE010000033.1"/>
</dbReference>
<evidence type="ECO:0000313" key="3">
    <source>
        <dbReference type="Proteomes" id="UP001216253"/>
    </source>
</evidence>